<keyword evidence="1" id="KW-1133">Transmembrane helix</keyword>
<feature type="domain" description="DUF6531" evidence="2">
    <location>
        <begin position="231"/>
        <end position="304"/>
    </location>
</feature>
<evidence type="ECO:0000313" key="5">
    <source>
        <dbReference type="Proteomes" id="UP000271631"/>
    </source>
</evidence>
<organism evidence="4 5">
    <name type="scientific">Pseudomonas syringae pv. maculicola</name>
    <dbReference type="NCBI Taxonomy" id="59511"/>
    <lineage>
        <taxon>Bacteria</taxon>
        <taxon>Pseudomonadati</taxon>
        <taxon>Pseudomonadota</taxon>
        <taxon>Gammaproteobacteria</taxon>
        <taxon>Pseudomonadales</taxon>
        <taxon>Pseudomonadaceae</taxon>
        <taxon>Pseudomonas</taxon>
    </lineage>
</organism>
<feature type="transmembrane region" description="Helical" evidence="1">
    <location>
        <begin position="43"/>
        <end position="63"/>
    </location>
</feature>
<keyword evidence="1" id="KW-0812">Transmembrane</keyword>
<dbReference type="Pfam" id="PF20148">
    <property type="entry name" value="DUF6531"/>
    <property type="match status" value="1"/>
</dbReference>
<comment type="caution">
    <text evidence="4">The sequence shown here is derived from an EMBL/GenBank/DDBJ whole genome shotgun (WGS) entry which is preliminary data.</text>
</comment>
<reference evidence="4 5" key="1">
    <citation type="submission" date="2018-08" db="EMBL/GenBank/DDBJ databases">
        <title>Recombination of ecologically and evolutionarily significant loci maintains genetic cohesion in the Pseudomonas syringae species complex.</title>
        <authorList>
            <person name="Dillon M."/>
            <person name="Thakur S."/>
            <person name="Almeida R.N.D."/>
            <person name="Weir B.S."/>
            <person name="Guttman D.S."/>
        </authorList>
    </citation>
    <scope>NUCLEOTIDE SEQUENCE [LARGE SCALE GENOMIC DNA]</scope>
    <source>
        <strain evidence="4 5">ICMP 11281</strain>
    </source>
</reference>
<evidence type="ECO:0000259" key="3">
    <source>
        <dbReference type="Pfam" id="PF25799"/>
    </source>
</evidence>
<dbReference type="InterPro" id="IPR008727">
    <property type="entry name" value="PAAR_motif"/>
</dbReference>
<evidence type="ECO:0000259" key="2">
    <source>
        <dbReference type="Pfam" id="PF20148"/>
    </source>
</evidence>
<feature type="domain" description="Double-stranded DNA deaminase toxin A prePAAR motif" evidence="3">
    <location>
        <begin position="1"/>
        <end position="56"/>
    </location>
</feature>
<feature type="transmembrane region" description="Helical" evidence="1">
    <location>
        <begin position="16"/>
        <end position="36"/>
    </location>
</feature>
<keyword evidence="1" id="KW-0472">Membrane</keyword>
<accession>A0A0N0WYP0</accession>
<protein>
    <submittedName>
        <fullName evidence="4">Rhs protein</fullName>
    </submittedName>
</protein>
<dbReference type="Pfam" id="PF05488">
    <property type="entry name" value="PAAR_motif"/>
    <property type="match status" value="1"/>
</dbReference>
<evidence type="ECO:0000313" key="4">
    <source>
        <dbReference type="EMBL" id="RMV33372.1"/>
    </source>
</evidence>
<dbReference type="Pfam" id="PF25799">
    <property type="entry name" value="prePAAR_I"/>
    <property type="match status" value="1"/>
</dbReference>
<gene>
    <name evidence="4" type="ORF">ALP13_01312</name>
</gene>
<dbReference type="Proteomes" id="UP000271631">
    <property type="component" value="Unassembled WGS sequence"/>
</dbReference>
<dbReference type="CDD" id="cd14742">
    <property type="entry name" value="PAAR_RHS"/>
    <property type="match status" value="1"/>
</dbReference>
<dbReference type="EMBL" id="RBUQ01000236">
    <property type="protein sequence ID" value="RMV33372.1"/>
    <property type="molecule type" value="Genomic_DNA"/>
</dbReference>
<proteinExistence type="predicted"/>
<evidence type="ECO:0000256" key="1">
    <source>
        <dbReference type="SAM" id="Phobius"/>
    </source>
</evidence>
<dbReference type="InterPro" id="IPR045351">
    <property type="entry name" value="DUF6531"/>
</dbReference>
<dbReference type="Gene3D" id="2.60.200.60">
    <property type="match status" value="1"/>
</dbReference>
<name>A0A0N0WYP0_PSEYM</name>
<dbReference type="InterPro" id="IPR057925">
    <property type="entry name" value="prePAAR_DddA"/>
</dbReference>
<dbReference type="AlphaFoldDB" id="A0A0N0WYP0"/>
<sequence>MFEAARLMDEIDHTSAMTGFVLGAIVGIAAVAYVSFTVATCGLGGILLGLAVGLAGNAIASLGESIGAAFSSAAGQIESGSPNVFINGRPAAFAIDSTAVCEKHSPIVKVAEGSSNVFINGKPAARKGDKLTCGAKIGTGSNNVFIGGGTHRYLAVDDEVSATARYTVDILLVVAGGAKAVGSIAKLGLQAGLKAAGPCALRFMGGIVLSDAIVRFGVAPLAEKVLGGLHGNPVDTTTGRKLLIDEFDFSLPGRMPIEWTRFYASDLNVDSVLGKGWVLPWEQSLRRKGSFLYLSDNQGRSVPFVTLDYNQRIYNAQEQLYLVRTNGGHYLVQTLDNVFYYFGEVPDDNQPVPLERIENALGHFLHFVRSEDGVLTDICATGGQRVHLHYDEVSHRLSTVKRIVDGKAVETLVRYHYDSNGQLNGVYNRNGDSVRTFSYTDGLMTRHANALGLGCEYRWEVLDDKPRVVEHWTATASTFTSITISRRARPA</sequence>